<dbReference type="Proteomes" id="UP000688137">
    <property type="component" value="Unassembled WGS sequence"/>
</dbReference>
<dbReference type="PANTHER" id="PTHR11188">
    <property type="entry name" value="ARRESTIN DOMAIN CONTAINING PROTEIN"/>
    <property type="match status" value="1"/>
</dbReference>
<proteinExistence type="predicted"/>
<dbReference type="EMBL" id="CAJJDM010000133">
    <property type="protein sequence ID" value="CAD8106406.1"/>
    <property type="molecule type" value="Genomic_DNA"/>
</dbReference>
<dbReference type="GO" id="GO:0005737">
    <property type="term" value="C:cytoplasm"/>
    <property type="evidence" value="ECO:0007669"/>
    <property type="project" value="TreeGrafter"/>
</dbReference>
<dbReference type="InterPro" id="IPR050357">
    <property type="entry name" value="Arrestin_domain-protein"/>
</dbReference>
<dbReference type="Pfam" id="PF02752">
    <property type="entry name" value="Arrestin_C"/>
    <property type="match status" value="1"/>
</dbReference>
<dbReference type="InterPro" id="IPR011022">
    <property type="entry name" value="Arrestin_C-like"/>
</dbReference>
<evidence type="ECO:0000313" key="2">
    <source>
        <dbReference type="EMBL" id="CAD8106406.1"/>
    </source>
</evidence>
<dbReference type="OMA" id="CCYVRIP"/>
<accession>A0A8S1PTH7</accession>
<name>A0A8S1PTH7_PARPR</name>
<organism evidence="2 3">
    <name type="scientific">Paramecium primaurelia</name>
    <dbReference type="NCBI Taxonomy" id="5886"/>
    <lineage>
        <taxon>Eukaryota</taxon>
        <taxon>Sar</taxon>
        <taxon>Alveolata</taxon>
        <taxon>Ciliophora</taxon>
        <taxon>Intramacronucleata</taxon>
        <taxon>Oligohymenophorea</taxon>
        <taxon>Peniculida</taxon>
        <taxon>Parameciidae</taxon>
        <taxon>Paramecium</taxon>
    </lineage>
</organism>
<dbReference type="PANTHER" id="PTHR11188:SF17">
    <property type="entry name" value="FI21816P1"/>
    <property type="match status" value="1"/>
</dbReference>
<dbReference type="AlphaFoldDB" id="A0A8S1PTH7"/>
<dbReference type="GO" id="GO:0015031">
    <property type="term" value="P:protein transport"/>
    <property type="evidence" value="ECO:0007669"/>
    <property type="project" value="TreeGrafter"/>
</dbReference>
<evidence type="ECO:0000313" key="3">
    <source>
        <dbReference type="Proteomes" id="UP000688137"/>
    </source>
</evidence>
<sequence>MSKSILFQFNDAVTLAGEQITGCCYVRIPQDMPKVQIVLTFQTKEYSKVLEKKQIPYDESNPQMIPDKLIEKQMQVQITLDSPLKQLKYTQKKYELNGNLLYRVFRHYGTHESFIYTQELYNGSVKAGDYKFNFVIPTQFNMPSSFYYKSADGQKQGKCGYMITLKIDSTEEARTVMMESADVYLNSRFKESEQFRQLEGNIVHFLCLNSGAVELSVKLKTNKFFPGDKISVEYSVDNTRSQRPINRIEVRVINKLIFIDNDDVERIIEDQVVVQQNWDGLLAGQSKDRIVSLLELPKELKASLKTNTIKNQYYFQLEAIVDSFLTWLSVPVVCQIPIHIQEQQTKQSVNLDGWKLVSNLNVSVNEFSNVSVQQSYIP</sequence>
<comment type="caution">
    <text evidence="2">The sequence shown here is derived from an EMBL/GenBank/DDBJ whole genome shotgun (WGS) entry which is preliminary data.</text>
</comment>
<feature type="domain" description="Arrestin C-terminal-like" evidence="1">
    <location>
        <begin position="209"/>
        <end position="343"/>
    </location>
</feature>
<gene>
    <name evidence="2" type="ORF">PPRIM_AZ9-3.1.T1300105</name>
</gene>
<evidence type="ECO:0000259" key="1">
    <source>
        <dbReference type="SMART" id="SM01017"/>
    </source>
</evidence>
<dbReference type="SMART" id="SM01017">
    <property type="entry name" value="Arrestin_C"/>
    <property type="match status" value="1"/>
</dbReference>
<protein>
    <recommendedName>
        <fullName evidence="1">Arrestin C-terminal-like domain-containing protein</fullName>
    </recommendedName>
</protein>
<keyword evidence="3" id="KW-1185">Reference proteome</keyword>
<reference evidence="2" key="1">
    <citation type="submission" date="2021-01" db="EMBL/GenBank/DDBJ databases">
        <authorList>
            <consortium name="Genoscope - CEA"/>
            <person name="William W."/>
        </authorList>
    </citation>
    <scope>NUCLEOTIDE SEQUENCE</scope>
</reference>